<organism evidence="2 3">
    <name type="scientific">Thamnidium elegans</name>
    <dbReference type="NCBI Taxonomy" id="101142"/>
    <lineage>
        <taxon>Eukaryota</taxon>
        <taxon>Fungi</taxon>
        <taxon>Fungi incertae sedis</taxon>
        <taxon>Mucoromycota</taxon>
        <taxon>Mucoromycotina</taxon>
        <taxon>Mucoromycetes</taxon>
        <taxon>Mucorales</taxon>
        <taxon>Mucorineae</taxon>
        <taxon>Mucoraceae</taxon>
        <taxon>Thamnidium</taxon>
    </lineage>
</organism>
<gene>
    <name evidence="2" type="ORF">INT48_001800</name>
</gene>
<comment type="caution">
    <text evidence="2">The sequence shown here is derived from an EMBL/GenBank/DDBJ whole genome shotgun (WGS) entry which is preliminary data.</text>
</comment>
<evidence type="ECO:0000256" key="1">
    <source>
        <dbReference type="SAM" id="MobiDB-lite"/>
    </source>
</evidence>
<evidence type="ECO:0000313" key="2">
    <source>
        <dbReference type="EMBL" id="KAG2237032.1"/>
    </source>
</evidence>
<name>A0A8H7SXI1_9FUNG</name>
<dbReference type="EMBL" id="JAEPRE010000010">
    <property type="protein sequence ID" value="KAG2237032.1"/>
    <property type="molecule type" value="Genomic_DNA"/>
</dbReference>
<protein>
    <submittedName>
        <fullName evidence="2">Uncharacterized protein</fullName>
    </submittedName>
</protein>
<proteinExistence type="predicted"/>
<feature type="non-terminal residue" evidence="2">
    <location>
        <position position="1"/>
    </location>
</feature>
<accession>A0A8H7SXI1</accession>
<dbReference type="AlphaFoldDB" id="A0A8H7SXI1"/>
<keyword evidence="3" id="KW-1185">Reference proteome</keyword>
<dbReference type="Proteomes" id="UP000613177">
    <property type="component" value="Unassembled WGS sequence"/>
</dbReference>
<feature type="compositionally biased region" description="Polar residues" evidence="1">
    <location>
        <begin position="118"/>
        <end position="127"/>
    </location>
</feature>
<feature type="region of interest" description="Disordered" evidence="1">
    <location>
        <begin position="110"/>
        <end position="130"/>
    </location>
</feature>
<evidence type="ECO:0000313" key="3">
    <source>
        <dbReference type="Proteomes" id="UP000613177"/>
    </source>
</evidence>
<sequence>PTTIKNNMPFQVVLREGITGGFAGPTVKQVVDIKGDENGADIMQATLKPNSRSDYHTQVGGVSSEQLNSFLELLKQELQALPTEEPQGSEDIYGQDISLSFFSDDFQWSNGGPEGCTQGESKQQASPEQKEKFKELVSVVKGLGNQYAITVQ</sequence>
<reference evidence="2" key="1">
    <citation type="submission" date="2021-01" db="EMBL/GenBank/DDBJ databases">
        <title>Metabolic potential, ecology and presence of endohyphal bacteria is reflected in genomic diversity of Mucoromycotina.</title>
        <authorList>
            <person name="Muszewska A."/>
            <person name="Okrasinska A."/>
            <person name="Steczkiewicz K."/>
            <person name="Drgas O."/>
            <person name="Orlowska M."/>
            <person name="Perlinska-Lenart U."/>
            <person name="Aleksandrzak-Piekarczyk T."/>
            <person name="Szatraj K."/>
            <person name="Zielenkiewicz U."/>
            <person name="Pilsyk S."/>
            <person name="Malc E."/>
            <person name="Mieczkowski P."/>
            <person name="Kruszewska J.S."/>
            <person name="Biernat P."/>
            <person name="Pawlowska J."/>
        </authorList>
    </citation>
    <scope>NUCLEOTIDE SEQUENCE</scope>
    <source>
        <strain evidence="2">WA0000018081</strain>
    </source>
</reference>